<dbReference type="EMBL" id="AOJD01000073">
    <property type="protein sequence ID" value="ELZ33850.1"/>
    <property type="molecule type" value="Genomic_DNA"/>
</dbReference>
<comment type="caution">
    <text evidence="1">Lacks conserved residue(s) required for the propagation of feature annotation.</text>
</comment>
<dbReference type="CDD" id="cd00156">
    <property type="entry name" value="REC"/>
    <property type="match status" value="1"/>
</dbReference>
<dbReference type="RefSeq" id="WP_006630351.1">
    <property type="nucleotide sequence ID" value="NZ_AOJD01000073.1"/>
</dbReference>
<dbReference type="AlphaFoldDB" id="M0DEE8"/>
<dbReference type="SMART" id="SM00448">
    <property type="entry name" value="REC"/>
    <property type="match status" value="1"/>
</dbReference>
<evidence type="ECO:0000259" key="3">
    <source>
        <dbReference type="PROSITE" id="PS50110"/>
    </source>
</evidence>
<evidence type="ECO:0000313" key="5">
    <source>
        <dbReference type="Proteomes" id="UP000011523"/>
    </source>
</evidence>
<comment type="caution">
    <text evidence="4">The sequence shown here is derived from an EMBL/GenBank/DDBJ whole genome shotgun (WGS) entry which is preliminary data.</text>
</comment>
<feature type="region of interest" description="Disordered" evidence="2">
    <location>
        <begin position="158"/>
        <end position="198"/>
    </location>
</feature>
<feature type="region of interest" description="Disordered" evidence="2">
    <location>
        <begin position="1"/>
        <end position="30"/>
    </location>
</feature>
<dbReference type="Proteomes" id="UP000011523">
    <property type="component" value="Unassembled WGS sequence"/>
</dbReference>
<feature type="domain" description="Response regulatory" evidence="3">
    <location>
        <begin position="30"/>
        <end position="154"/>
    </location>
</feature>
<protein>
    <submittedName>
        <fullName evidence="4">PAS/PAC sensor protein</fullName>
    </submittedName>
</protein>
<accession>M0DEE8</accession>
<dbReference type="PROSITE" id="PS50110">
    <property type="entry name" value="RESPONSE_REGULATORY"/>
    <property type="match status" value="1"/>
</dbReference>
<organism evidence="4 5">
    <name type="scientific">Halorubrum tebenquichense DSM 14210</name>
    <dbReference type="NCBI Taxonomy" id="1227485"/>
    <lineage>
        <taxon>Archaea</taxon>
        <taxon>Methanobacteriati</taxon>
        <taxon>Methanobacteriota</taxon>
        <taxon>Stenosarchaea group</taxon>
        <taxon>Halobacteria</taxon>
        <taxon>Halobacteriales</taxon>
        <taxon>Haloferacaceae</taxon>
        <taxon>Halorubrum</taxon>
    </lineage>
</organism>
<feature type="compositionally biased region" description="Basic and acidic residues" evidence="2">
    <location>
        <begin position="158"/>
        <end position="178"/>
    </location>
</feature>
<feature type="compositionally biased region" description="Basic and acidic residues" evidence="2">
    <location>
        <begin position="18"/>
        <end position="28"/>
    </location>
</feature>
<proteinExistence type="predicted"/>
<dbReference type="SUPFAM" id="SSF52172">
    <property type="entry name" value="CheY-like"/>
    <property type="match status" value="1"/>
</dbReference>
<gene>
    <name evidence="4" type="ORF">C472_13537</name>
</gene>
<dbReference type="InterPro" id="IPR001789">
    <property type="entry name" value="Sig_transdc_resp-reg_receiver"/>
</dbReference>
<evidence type="ECO:0000256" key="2">
    <source>
        <dbReference type="SAM" id="MobiDB-lite"/>
    </source>
</evidence>
<dbReference type="OrthoDB" id="330337at2157"/>
<dbReference type="GO" id="GO:0000160">
    <property type="term" value="P:phosphorelay signal transduction system"/>
    <property type="evidence" value="ECO:0007669"/>
    <property type="project" value="InterPro"/>
</dbReference>
<evidence type="ECO:0000313" key="4">
    <source>
        <dbReference type="EMBL" id="ELZ33850.1"/>
    </source>
</evidence>
<keyword evidence="5" id="KW-1185">Reference proteome</keyword>
<feature type="compositionally biased region" description="Low complexity" evidence="2">
    <location>
        <begin position="7"/>
        <end position="17"/>
    </location>
</feature>
<evidence type="ECO:0000256" key="1">
    <source>
        <dbReference type="PROSITE-ProRule" id="PRU00169"/>
    </source>
</evidence>
<dbReference type="Gene3D" id="3.40.50.2300">
    <property type="match status" value="1"/>
</dbReference>
<sequence>MTDHSPSDAPADSNAAADRSESPADREPITVLHVEPNARSTELLEAFARRLTDRVRIRSVDRAGDALDAVEAGVGIDGERVAVDCVVTEQRLTDGSGVELAERLREADPGLPVVFYTTCPSEEEEAAAFGAGADAYFEKGSDRGRYDAILDRIRALVEDRRDREGEQGGDARPREGRAEVASTPQTDGSPEATLRSEE</sequence>
<reference evidence="4 5" key="1">
    <citation type="journal article" date="2014" name="PLoS Genet.">
        <title>Phylogenetically driven sequencing of extremely halophilic archaea reveals strategies for static and dynamic osmo-response.</title>
        <authorList>
            <person name="Becker E.A."/>
            <person name="Seitzer P.M."/>
            <person name="Tritt A."/>
            <person name="Larsen D."/>
            <person name="Krusor M."/>
            <person name="Yao A.I."/>
            <person name="Wu D."/>
            <person name="Madern D."/>
            <person name="Eisen J.A."/>
            <person name="Darling A.E."/>
            <person name="Facciotti M.T."/>
        </authorList>
    </citation>
    <scope>NUCLEOTIDE SEQUENCE [LARGE SCALE GENOMIC DNA]</scope>
    <source>
        <strain evidence="4 5">DSM 14210</strain>
    </source>
</reference>
<dbReference type="InterPro" id="IPR011006">
    <property type="entry name" value="CheY-like_superfamily"/>
</dbReference>
<dbReference type="PATRIC" id="fig|1227485.3.peg.2660"/>
<name>M0DEE8_9EURY</name>
<dbReference type="Pfam" id="PF00072">
    <property type="entry name" value="Response_reg"/>
    <property type="match status" value="1"/>
</dbReference>